<dbReference type="Proteomes" id="UP001209878">
    <property type="component" value="Unassembled WGS sequence"/>
</dbReference>
<evidence type="ECO:0008006" key="3">
    <source>
        <dbReference type="Google" id="ProtNLM"/>
    </source>
</evidence>
<evidence type="ECO:0000313" key="1">
    <source>
        <dbReference type="EMBL" id="KAK2184096.1"/>
    </source>
</evidence>
<protein>
    <recommendedName>
        <fullName evidence="3">Ubiquitin-like domain-containing protein</fullName>
    </recommendedName>
</protein>
<sequence length="109" mass="12173">MRLFSVAPFDQNLTLETGQCLDDDKATLADLRILPGSLIYLKKRMCIRAPLRPHLGLTEETHASGPTVGPTWPWLKKHKWIRAPLRAHLGLTEETHVHQGPTEAPLGHG</sequence>
<dbReference type="AlphaFoldDB" id="A0AAD9NX54"/>
<reference evidence="1" key="1">
    <citation type="journal article" date="2023" name="Mol. Biol. Evol.">
        <title>Third-Generation Sequencing Reveals the Adaptive Role of the Epigenome in Three Deep-Sea Polychaetes.</title>
        <authorList>
            <person name="Perez M."/>
            <person name="Aroh O."/>
            <person name="Sun Y."/>
            <person name="Lan Y."/>
            <person name="Juniper S.K."/>
            <person name="Young C.R."/>
            <person name="Angers B."/>
            <person name="Qian P.Y."/>
        </authorList>
    </citation>
    <scope>NUCLEOTIDE SEQUENCE</scope>
    <source>
        <strain evidence="1">R07B-5</strain>
    </source>
</reference>
<keyword evidence="2" id="KW-1185">Reference proteome</keyword>
<gene>
    <name evidence="1" type="ORF">NP493_283g05036</name>
</gene>
<accession>A0AAD9NX54</accession>
<dbReference type="EMBL" id="JAODUO010000283">
    <property type="protein sequence ID" value="KAK2184096.1"/>
    <property type="molecule type" value="Genomic_DNA"/>
</dbReference>
<comment type="caution">
    <text evidence="1">The sequence shown here is derived from an EMBL/GenBank/DDBJ whole genome shotgun (WGS) entry which is preliminary data.</text>
</comment>
<evidence type="ECO:0000313" key="2">
    <source>
        <dbReference type="Proteomes" id="UP001209878"/>
    </source>
</evidence>
<proteinExistence type="predicted"/>
<name>A0AAD9NX54_RIDPI</name>
<organism evidence="1 2">
    <name type="scientific">Ridgeia piscesae</name>
    <name type="common">Tubeworm</name>
    <dbReference type="NCBI Taxonomy" id="27915"/>
    <lineage>
        <taxon>Eukaryota</taxon>
        <taxon>Metazoa</taxon>
        <taxon>Spiralia</taxon>
        <taxon>Lophotrochozoa</taxon>
        <taxon>Annelida</taxon>
        <taxon>Polychaeta</taxon>
        <taxon>Sedentaria</taxon>
        <taxon>Canalipalpata</taxon>
        <taxon>Sabellida</taxon>
        <taxon>Siboglinidae</taxon>
        <taxon>Ridgeia</taxon>
    </lineage>
</organism>